<dbReference type="EMBL" id="KI913114">
    <property type="protein sequence ID" value="ETV89139.1"/>
    <property type="molecule type" value="Genomic_DNA"/>
</dbReference>
<dbReference type="SUPFAM" id="SSF52467">
    <property type="entry name" value="DHS-like NAD/FAD-binding domain"/>
    <property type="match status" value="1"/>
</dbReference>
<evidence type="ECO:0000256" key="1">
    <source>
        <dbReference type="ARBA" id="ARBA00001947"/>
    </source>
</evidence>
<dbReference type="Gene3D" id="3.40.50.1220">
    <property type="entry name" value="TPP-binding domain"/>
    <property type="match status" value="1"/>
</dbReference>
<dbReference type="PANTHER" id="PTHR11106:SF121">
    <property type="entry name" value="ADP-RIBOSE 1''-PHOSPHATE PHOSPHATASE"/>
    <property type="match status" value="1"/>
</dbReference>
<evidence type="ECO:0000313" key="10">
    <source>
        <dbReference type="EMBL" id="ETV89139.1"/>
    </source>
</evidence>
<keyword evidence="5" id="KW-0520">NAD</keyword>
<feature type="domain" description="Macro" evidence="9">
    <location>
        <begin position="85"/>
        <end position="285"/>
    </location>
</feature>
<keyword evidence="3" id="KW-0378">Hydrolase</keyword>
<dbReference type="InterPro" id="IPR002589">
    <property type="entry name" value="Macro_dom"/>
</dbReference>
<feature type="domain" description="Deacetylase sirtuin-type" evidence="8">
    <location>
        <begin position="296"/>
        <end position="583"/>
    </location>
</feature>
<feature type="non-terminal residue" evidence="10">
    <location>
        <position position="1"/>
    </location>
</feature>
<organism evidence="10">
    <name type="scientific">Aphanomyces astaci</name>
    <name type="common">Crayfish plague agent</name>
    <dbReference type="NCBI Taxonomy" id="112090"/>
    <lineage>
        <taxon>Eukaryota</taxon>
        <taxon>Sar</taxon>
        <taxon>Stramenopiles</taxon>
        <taxon>Oomycota</taxon>
        <taxon>Saprolegniomycetes</taxon>
        <taxon>Saprolegniales</taxon>
        <taxon>Verrucalvaceae</taxon>
        <taxon>Aphanomyces</taxon>
    </lineage>
</organism>
<evidence type="ECO:0000256" key="4">
    <source>
        <dbReference type="ARBA" id="ARBA00022833"/>
    </source>
</evidence>
<dbReference type="PANTHER" id="PTHR11106">
    <property type="entry name" value="GANGLIOSIDE INDUCED DIFFERENTIATION ASSOCIATED PROTEIN 2-RELATED"/>
    <property type="match status" value="1"/>
</dbReference>
<dbReference type="RefSeq" id="XP_009821539.1">
    <property type="nucleotide sequence ID" value="XM_009823237.1"/>
</dbReference>
<sequence length="583" mass="64129">MTSITSSRQLMERIAFELYDFHQDHCDDVEHAIQLAPTSYLRRFIRESLTTRRVSSTHTNETLFELVDKLLLLESRKRIVVPAASIPPLGQDGVLSRIALFEGDITTLAADVIVNAANTAMLGCFQPAHKCIDNIIHDRAGPRLRHACASVHPDSQGERLTTGHSSLTPGFSLPASFVSHTVGPQLQRNRGVRPSPSEEAALASCYTTTLDESLMLLGATGQATVAFPCISTGLFGYPPDLATGVAVETVVTWLNAHPTLPWKVIFNTFLTSDTHLYQTYFTSKYNAKAIVDLPSSIARPSAIAEAAALIRDSDFVLISAGAGLSAAAGLDYTSPDVFAKHHPVMVKRGYRTMYEFIGPQDWTPALQWGYYFAQTNLVRYQWQPTTPVYTLLKALFHAKNTFIHTSNADGLLEQQGFPTQRIYTAQGDYSRLQCLKPCSQQSVWDIRPFLDRGMACLDPQTNEITDSEAIPRCPKCRGAMMLNVRGGRWFIESAQQKAAYEAWLDDAHTQVRERAKTLVVVEIGAGFNTPGVLRIPNEKLAETTGVALVRLNIHDHDVPLTSNGVGVSEDAAVALQVIMDSVL</sequence>
<dbReference type="STRING" id="112090.W4HCY0"/>
<feature type="binding site" evidence="7">
    <location>
        <position position="438"/>
    </location>
    <ligand>
        <name>Zn(2+)</name>
        <dbReference type="ChEBI" id="CHEBI:29105"/>
    </ligand>
</feature>
<keyword evidence="4 7" id="KW-0862">Zinc</keyword>
<dbReference type="PROSITE" id="PS51154">
    <property type="entry name" value="MACRO"/>
    <property type="match status" value="1"/>
</dbReference>
<dbReference type="GO" id="GO:0016798">
    <property type="term" value="F:hydrolase activity, acting on glycosyl bonds"/>
    <property type="evidence" value="ECO:0007669"/>
    <property type="project" value="UniProtKB-KW"/>
</dbReference>
<comment type="cofactor">
    <cofactor evidence="1">
        <name>Zn(2+)</name>
        <dbReference type="ChEBI" id="CHEBI:29105"/>
    </cofactor>
</comment>
<keyword evidence="6" id="KW-0326">Glycosidase</keyword>
<evidence type="ECO:0000259" key="8">
    <source>
        <dbReference type="PROSITE" id="PS50305"/>
    </source>
</evidence>
<dbReference type="GeneID" id="20802507"/>
<gene>
    <name evidence="10" type="ORF">H257_00511</name>
</gene>
<dbReference type="SUPFAM" id="SSF52949">
    <property type="entry name" value="Macro domain-like"/>
    <property type="match status" value="1"/>
</dbReference>
<dbReference type="PROSITE" id="PS50305">
    <property type="entry name" value="SIRTUIN"/>
    <property type="match status" value="1"/>
</dbReference>
<dbReference type="Gene3D" id="3.40.220.10">
    <property type="entry name" value="Leucine Aminopeptidase, subunit E, domain 1"/>
    <property type="match status" value="1"/>
</dbReference>
<reference evidence="10" key="1">
    <citation type="submission" date="2013-12" db="EMBL/GenBank/DDBJ databases">
        <title>The Genome Sequence of Aphanomyces astaci APO3.</title>
        <authorList>
            <consortium name="The Broad Institute Genomics Platform"/>
            <person name="Russ C."/>
            <person name="Tyler B."/>
            <person name="van West P."/>
            <person name="Dieguez-Uribeondo J."/>
            <person name="Young S.K."/>
            <person name="Zeng Q."/>
            <person name="Gargeya S."/>
            <person name="Fitzgerald M."/>
            <person name="Abouelleil A."/>
            <person name="Alvarado L."/>
            <person name="Chapman S.B."/>
            <person name="Gainer-Dewar J."/>
            <person name="Goldberg J."/>
            <person name="Griggs A."/>
            <person name="Gujja S."/>
            <person name="Hansen M."/>
            <person name="Howarth C."/>
            <person name="Imamovic A."/>
            <person name="Ireland A."/>
            <person name="Larimer J."/>
            <person name="McCowan C."/>
            <person name="Murphy C."/>
            <person name="Pearson M."/>
            <person name="Poon T.W."/>
            <person name="Priest M."/>
            <person name="Roberts A."/>
            <person name="Saif S."/>
            <person name="Shea T."/>
            <person name="Sykes S."/>
            <person name="Wortman J."/>
            <person name="Nusbaum C."/>
            <person name="Birren B."/>
        </authorList>
    </citation>
    <scope>NUCLEOTIDE SEQUENCE [LARGE SCALE GENOMIC DNA]</scope>
    <source>
        <strain evidence="10">APO3</strain>
    </source>
</reference>
<dbReference type="InterPro" id="IPR029035">
    <property type="entry name" value="DHS-like_NAD/FAD-binding_dom"/>
</dbReference>
<dbReference type="AlphaFoldDB" id="W4HCY0"/>
<evidence type="ECO:0000259" key="9">
    <source>
        <dbReference type="PROSITE" id="PS51154"/>
    </source>
</evidence>
<evidence type="ECO:0000256" key="5">
    <source>
        <dbReference type="ARBA" id="ARBA00023027"/>
    </source>
</evidence>
<dbReference type="OrthoDB" id="6077599at2759"/>
<dbReference type="Pfam" id="PF01661">
    <property type="entry name" value="Macro"/>
    <property type="match status" value="1"/>
</dbReference>
<comment type="caution">
    <text evidence="7">Lacks conserved residue(s) required for the propagation of feature annotation.</text>
</comment>
<evidence type="ECO:0000256" key="7">
    <source>
        <dbReference type="PROSITE-ProRule" id="PRU00236"/>
    </source>
</evidence>
<feature type="binding site" evidence="7">
    <location>
        <position position="476"/>
    </location>
    <ligand>
        <name>Zn(2+)</name>
        <dbReference type="ChEBI" id="CHEBI:29105"/>
    </ligand>
</feature>
<evidence type="ECO:0008006" key="11">
    <source>
        <dbReference type="Google" id="ProtNLM"/>
    </source>
</evidence>
<feature type="binding site" evidence="7">
    <location>
        <position position="473"/>
    </location>
    <ligand>
        <name>Zn(2+)</name>
        <dbReference type="ChEBI" id="CHEBI:29105"/>
    </ligand>
</feature>
<dbReference type="SMART" id="SM00506">
    <property type="entry name" value="A1pp"/>
    <property type="match status" value="1"/>
</dbReference>
<dbReference type="InterPro" id="IPR026590">
    <property type="entry name" value="Ssirtuin_cat_dom"/>
</dbReference>
<dbReference type="GO" id="GO:0046872">
    <property type="term" value="F:metal ion binding"/>
    <property type="evidence" value="ECO:0007669"/>
    <property type="project" value="UniProtKB-KW"/>
</dbReference>
<evidence type="ECO:0000256" key="6">
    <source>
        <dbReference type="ARBA" id="ARBA00023295"/>
    </source>
</evidence>
<dbReference type="VEuPathDB" id="FungiDB:H257_00511"/>
<keyword evidence="2 7" id="KW-0479">Metal-binding</keyword>
<protein>
    <recommendedName>
        <fullName evidence="11">Macro domain-containing protein</fullName>
    </recommendedName>
</protein>
<dbReference type="InterPro" id="IPR043472">
    <property type="entry name" value="Macro_dom-like"/>
</dbReference>
<evidence type="ECO:0000256" key="2">
    <source>
        <dbReference type="ARBA" id="ARBA00022723"/>
    </source>
</evidence>
<name>W4HCY0_APHAT</name>
<feature type="binding site" evidence="7">
    <location>
        <position position="434"/>
    </location>
    <ligand>
        <name>Zn(2+)</name>
        <dbReference type="ChEBI" id="CHEBI:29105"/>
    </ligand>
</feature>
<accession>W4HCY0</accession>
<evidence type="ECO:0000256" key="3">
    <source>
        <dbReference type="ARBA" id="ARBA00022801"/>
    </source>
</evidence>
<proteinExistence type="predicted"/>